<dbReference type="RefSeq" id="WP_388307518.1">
    <property type="nucleotide sequence ID" value="NZ_JBIBDZ010000004.1"/>
</dbReference>
<dbReference type="InterPro" id="IPR036390">
    <property type="entry name" value="WH_DNA-bd_sf"/>
</dbReference>
<comment type="caution">
    <text evidence="3">The sequence shown here is derived from an EMBL/GenBank/DDBJ whole genome shotgun (WGS) entry which is preliminary data.</text>
</comment>
<feature type="region of interest" description="Disordered" evidence="1">
    <location>
        <begin position="97"/>
        <end position="143"/>
    </location>
</feature>
<feature type="domain" description="HTH marR-type" evidence="2">
    <location>
        <begin position="16"/>
        <end position="65"/>
    </location>
</feature>
<keyword evidence="4" id="KW-1185">Reference proteome</keyword>
<accession>A0ABW6XQV9</accession>
<organism evidence="3 4">
    <name type="scientific">Streptomyces flavochromogenes</name>
    <dbReference type="NCBI Taxonomy" id="68199"/>
    <lineage>
        <taxon>Bacteria</taxon>
        <taxon>Bacillati</taxon>
        <taxon>Actinomycetota</taxon>
        <taxon>Actinomycetes</taxon>
        <taxon>Kitasatosporales</taxon>
        <taxon>Streptomycetaceae</taxon>
        <taxon>Streptomyces</taxon>
    </lineage>
</organism>
<evidence type="ECO:0000313" key="3">
    <source>
        <dbReference type="EMBL" id="MFF5919782.1"/>
    </source>
</evidence>
<evidence type="ECO:0000313" key="4">
    <source>
        <dbReference type="Proteomes" id="UP001602370"/>
    </source>
</evidence>
<protein>
    <submittedName>
        <fullName evidence="3">Helix-turn-helix transcriptional regulator</fullName>
    </submittedName>
</protein>
<gene>
    <name evidence="3" type="ORF">ACFY8C_15770</name>
</gene>
<dbReference type="SUPFAM" id="SSF46785">
    <property type="entry name" value="Winged helix' DNA-binding domain"/>
    <property type="match status" value="1"/>
</dbReference>
<dbReference type="InterPro" id="IPR036388">
    <property type="entry name" value="WH-like_DNA-bd_sf"/>
</dbReference>
<dbReference type="InterPro" id="IPR000835">
    <property type="entry name" value="HTH_MarR-typ"/>
</dbReference>
<dbReference type="Proteomes" id="UP001602370">
    <property type="component" value="Unassembled WGS sequence"/>
</dbReference>
<proteinExistence type="predicted"/>
<dbReference type="EMBL" id="JBIBDZ010000004">
    <property type="protein sequence ID" value="MFF5919782.1"/>
    <property type="molecule type" value="Genomic_DNA"/>
</dbReference>
<evidence type="ECO:0000256" key="1">
    <source>
        <dbReference type="SAM" id="MobiDB-lite"/>
    </source>
</evidence>
<sequence length="143" mass="15226">MGVSSGDRQSWTFLTNHARVLVVIARDPDVRLRDVAAACGVTERTVQAIVADLEAAGYLTHAREGRRNRYRLAPGKRFRHPLEGDYEITGLLDLLKAAPGDGEPVPRAGISDGDPLPHHGTTDTAPEAPAGRSDTGPLPGVDS</sequence>
<dbReference type="CDD" id="cd00090">
    <property type="entry name" value="HTH_ARSR"/>
    <property type="match status" value="1"/>
</dbReference>
<dbReference type="InterPro" id="IPR011991">
    <property type="entry name" value="ArsR-like_HTH"/>
</dbReference>
<dbReference type="Pfam" id="PF12802">
    <property type="entry name" value="MarR_2"/>
    <property type="match status" value="1"/>
</dbReference>
<reference evidence="3 4" key="1">
    <citation type="submission" date="2024-10" db="EMBL/GenBank/DDBJ databases">
        <title>The Natural Products Discovery Center: Release of the First 8490 Sequenced Strains for Exploring Actinobacteria Biosynthetic Diversity.</title>
        <authorList>
            <person name="Kalkreuter E."/>
            <person name="Kautsar S.A."/>
            <person name="Yang D."/>
            <person name="Bader C.D."/>
            <person name="Teijaro C.N."/>
            <person name="Fluegel L."/>
            <person name="Davis C.M."/>
            <person name="Simpson J.R."/>
            <person name="Lauterbach L."/>
            <person name="Steele A.D."/>
            <person name="Gui C."/>
            <person name="Meng S."/>
            <person name="Li G."/>
            <person name="Viehrig K."/>
            <person name="Ye F."/>
            <person name="Su P."/>
            <person name="Kiefer A.F."/>
            <person name="Nichols A."/>
            <person name="Cepeda A.J."/>
            <person name="Yan W."/>
            <person name="Fan B."/>
            <person name="Jiang Y."/>
            <person name="Adhikari A."/>
            <person name="Zheng C.-J."/>
            <person name="Schuster L."/>
            <person name="Cowan T.M."/>
            <person name="Smanski M.J."/>
            <person name="Chevrette M.G."/>
            <person name="De Carvalho L.P.S."/>
            <person name="Shen B."/>
        </authorList>
    </citation>
    <scope>NUCLEOTIDE SEQUENCE [LARGE SCALE GENOMIC DNA]</scope>
    <source>
        <strain evidence="3 4">NPDC012605</strain>
    </source>
</reference>
<evidence type="ECO:0000259" key="2">
    <source>
        <dbReference type="Pfam" id="PF12802"/>
    </source>
</evidence>
<dbReference type="Gene3D" id="1.10.10.10">
    <property type="entry name" value="Winged helix-like DNA-binding domain superfamily/Winged helix DNA-binding domain"/>
    <property type="match status" value="1"/>
</dbReference>
<name>A0ABW6XQV9_9ACTN</name>